<gene>
    <name evidence="2" type="ORF">FMOSSE_LOCUS11031</name>
</gene>
<feature type="domain" description="Protein kinase" evidence="1">
    <location>
        <begin position="1"/>
        <end position="147"/>
    </location>
</feature>
<comment type="caution">
    <text evidence="2">The sequence shown here is derived from an EMBL/GenBank/DDBJ whole genome shotgun (WGS) entry which is preliminary data.</text>
</comment>
<dbReference type="Pfam" id="PF07714">
    <property type="entry name" value="PK_Tyr_Ser-Thr"/>
    <property type="match status" value="1"/>
</dbReference>
<dbReference type="SUPFAM" id="SSF56112">
    <property type="entry name" value="Protein kinase-like (PK-like)"/>
    <property type="match status" value="1"/>
</dbReference>
<evidence type="ECO:0000313" key="3">
    <source>
        <dbReference type="Proteomes" id="UP000789375"/>
    </source>
</evidence>
<reference evidence="2" key="1">
    <citation type="submission" date="2021-06" db="EMBL/GenBank/DDBJ databases">
        <authorList>
            <person name="Kallberg Y."/>
            <person name="Tangrot J."/>
            <person name="Rosling A."/>
        </authorList>
    </citation>
    <scope>NUCLEOTIDE SEQUENCE</scope>
    <source>
        <strain evidence="2">87-6 pot B 2015</strain>
    </source>
</reference>
<dbReference type="InterPro" id="IPR001245">
    <property type="entry name" value="Ser-Thr/Tyr_kinase_cat_dom"/>
</dbReference>
<evidence type="ECO:0000259" key="1">
    <source>
        <dbReference type="PROSITE" id="PS50011"/>
    </source>
</evidence>
<dbReference type="Gene3D" id="1.10.510.10">
    <property type="entry name" value="Transferase(Phosphotransferase) domain 1"/>
    <property type="match status" value="1"/>
</dbReference>
<dbReference type="AlphaFoldDB" id="A0A9N9DIJ7"/>
<dbReference type="PANTHER" id="PTHR45756:SF1">
    <property type="entry name" value="PROTEIN KINASE DOMAIN CONTAINING PROTEIN"/>
    <property type="match status" value="1"/>
</dbReference>
<dbReference type="GO" id="GO:0005524">
    <property type="term" value="F:ATP binding"/>
    <property type="evidence" value="ECO:0007669"/>
    <property type="project" value="InterPro"/>
</dbReference>
<accession>A0A9N9DIJ7</accession>
<dbReference type="InterPro" id="IPR053215">
    <property type="entry name" value="TKL_Ser/Thr_kinase"/>
</dbReference>
<evidence type="ECO:0000313" key="2">
    <source>
        <dbReference type="EMBL" id="CAG8641882.1"/>
    </source>
</evidence>
<dbReference type="PANTHER" id="PTHR45756">
    <property type="entry name" value="PALMITOYLTRANSFERASE"/>
    <property type="match status" value="1"/>
</dbReference>
<dbReference type="PROSITE" id="PS50011">
    <property type="entry name" value="PROTEIN_KINASE_DOM"/>
    <property type="match status" value="1"/>
</dbReference>
<dbReference type="InterPro" id="IPR011009">
    <property type="entry name" value="Kinase-like_dom_sf"/>
</dbReference>
<protein>
    <submittedName>
        <fullName evidence="2">3869_t:CDS:1</fullName>
    </submittedName>
</protein>
<name>A0A9N9DIJ7_FUNMO</name>
<sequence>IFRPKNDRGIHQKLVIHDGNAKITNFGISKNMNMQNSTIHIGNFGRIPHVDPKKLLDLNFQYEKASDIYSYGVLMWEISSGVPPFKDLISRSDQQLLCIKIINGYRENIIEDTPDDYKELYEKCWDSIPEKRPSIKIVLEEFKKMGFGIENEGNEDSIPMVNEISNKNISAEGQTDELNRTLVTDDLSIGIVGSKMYTLGNKENIRNLFMGTSMDKSKEINNT</sequence>
<feature type="non-terminal residue" evidence="2">
    <location>
        <position position="223"/>
    </location>
</feature>
<proteinExistence type="predicted"/>
<dbReference type="InterPro" id="IPR000719">
    <property type="entry name" value="Prot_kinase_dom"/>
</dbReference>
<dbReference type="EMBL" id="CAJVPP010004005">
    <property type="protein sequence ID" value="CAG8641882.1"/>
    <property type="molecule type" value="Genomic_DNA"/>
</dbReference>
<keyword evidence="3" id="KW-1185">Reference proteome</keyword>
<dbReference type="GO" id="GO:0004672">
    <property type="term" value="F:protein kinase activity"/>
    <property type="evidence" value="ECO:0007669"/>
    <property type="project" value="InterPro"/>
</dbReference>
<organism evidence="2 3">
    <name type="scientific">Funneliformis mosseae</name>
    <name type="common">Endomycorrhizal fungus</name>
    <name type="synonym">Glomus mosseae</name>
    <dbReference type="NCBI Taxonomy" id="27381"/>
    <lineage>
        <taxon>Eukaryota</taxon>
        <taxon>Fungi</taxon>
        <taxon>Fungi incertae sedis</taxon>
        <taxon>Mucoromycota</taxon>
        <taxon>Glomeromycotina</taxon>
        <taxon>Glomeromycetes</taxon>
        <taxon>Glomerales</taxon>
        <taxon>Glomeraceae</taxon>
        <taxon>Funneliformis</taxon>
    </lineage>
</organism>
<dbReference type="Proteomes" id="UP000789375">
    <property type="component" value="Unassembled WGS sequence"/>
</dbReference>